<dbReference type="CDD" id="cd04301">
    <property type="entry name" value="NAT_SF"/>
    <property type="match status" value="1"/>
</dbReference>
<protein>
    <submittedName>
        <fullName evidence="2">GNAT family N-acetyltransferase</fullName>
    </submittedName>
</protein>
<dbReference type="GO" id="GO:0016747">
    <property type="term" value="F:acyltransferase activity, transferring groups other than amino-acyl groups"/>
    <property type="evidence" value="ECO:0007669"/>
    <property type="project" value="InterPro"/>
</dbReference>
<comment type="caution">
    <text evidence="2">The sequence shown here is derived from an EMBL/GenBank/DDBJ whole genome shotgun (WGS) entry which is preliminary data.</text>
</comment>
<sequence>MANQHSTNGTYEAPSADEIDIRQATLEDEPGVRELTSGIWTDRGGDYLQRVYPDWIEGPDDDHKRTFLADAGDEVAGIVQAVMLSADEAWFQGMRVGNEYRRQGLSRRLNESCFDWAREQGATVGRLMIFSWNAAALGASRSAGYGPSTEFRWAHPVPDADASSPDSVATTGNAARAWRYWTTSEAREHLRGLALDPDESWALRELTRADLQRLDDESMVFAVDRPDGVAGMSYRNRTYERETDDGEDELWVEYGVSAWADTDAARSLFGAIARDAASLEADRTRVLIPETVRWISDASLAAGHISEHPDFVLGIDLTSGGPAPRRKD</sequence>
<evidence type="ECO:0000259" key="1">
    <source>
        <dbReference type="PROSITE" id="PS51186"/>
    </source>
</evidence>
<evidence type="ECO:0000313" key="2">
    <source>
        <dbReference type="EMBL" id="MCU4751789.1"/>
    </source>
</evidence>
<dbReference type="InterPro" id="IPR016181">
    <property type="entry name" value="Acyl_CoA_acyltransferase"/>
</dbReference>
<reference evidence="2 3" key="1">
    <citation type="submission" date="2022-09" db="EMBL/GenBank/DDBJ databases">
        <title>Enrichment on poylsaccharides allowed isolation of novel metabolic and taxonomic groups of Haloarchaea.</title>
        <authorList>
            <person name="Sorokin D.Y."/>
            <person name="Elcheninov A.G."/>
            <person name="Khizhniak T.V."/>
            <person name="Kolganova T.V."/>
            <person name="Kublanov I.V."/>
        </authorList>
    </citation>
    <scope>NUCLEOTIDE SEQUENCE [LARGE SCALE GENOMIC DNA]</scope>
    <source>
        <strain evidence="2 3">AArc-curdl1</strain>
    </source>
</reference>
<proteinExistence type="predicted"/>
<dbReference type="PANTHER" id="PTHR47403">
    <property type="entry name" value="LOC100145250 PROTEIN"/>
    <property type="match status" value="1"/>
</dbReference>
<dbReference type="PANTHER" id="PTHR47403:SF6">
    <property type="entry name" value="N-ACETYLTRANSFERASE DOMAIN-CONTAINING PROTEIN"/>
    <property type="match status" value="1"/>
</dbReference>
<accession>A0AAP2Z9B6</accession>
<dbReference type="RefSeq" id="WP_342807927.1">
    <property type="nucleotide sequence ID" value="NZ_JAOPJZ010000004.1"/>
</dbReference>
<feature type="domain" description="N-acetyltransferase" evidence="1">
    <location>
        <begin position="19"/>
        <end position="158"/>
    </location>
</feature>
<keyword evidence="3" id="KW-1185">Reference proteome</keyword>
<gene>
    <name evidence="2" type="ORF">OB919_07305</name>
</gene>
<dbReference type="SUPFAM" id="SSF55729">
    <property type="entry name" value="Acyl-CoA N-acyltransferases (Nat)"/>
    <property type="match status" value="1"/>
</dbReference>
<organism evidence="2 3">
    <name type="scientific">Natronosalvus hydrolyticus</name>
    <dbReference type="NCBI Taxonomy" id="2979988"/>
    <lineage>
        <taxon>Archaea</taxon>
        <taxon>Methanobacteriati</taxon>
        <taxon>Methanobacteriota</taxon>
        <taxon>Stenosarchaea group</taxon>
        <taxon>Halobacteria</taxon>
        <taxon>Halobacteriales</taxon>
        <taxon>Natrialbaceae</taxon>
        <taxon>Natronosalvus</taxon>
    </lineage>
</organism>
<dbReference type="InterPro" id="IPR000182">
    <property type="entry name" value="GNAT_dom"/>
</dbReference>
<evidence type="ECO:0000313" key="3">
    <source>
        <dbReference type="Proteomes" id="UP001321047"/>
    </source>
</evidence>
<dbReference type="EMBL" id="JAOPJZ010000004">
    <property type="protein sequence ID" value="MCU4751789.1"/>
    <property type="molecule type" value="Genomic_DNA"/>
</dbReference>
<dbReference type="Gene3D" id="3.40.630.30">
    <property type="match status" value="1"/>
</dbReference>
<dbReference type="Proteomes" id="UP001321047">
    <property type="component" value="Unassembled WGS sequence"/>
</dbReference>
<dbReference type="PROSITE" id="PS51186">
    <property type="entry name" value="GNAT"/>
    <property type="match status" value="1"/>
</dbReference>
<name>A0AAP2Z9B6_9EURY</name>
<dbReference type="AlphaFoldDB" id="A0AAP2Z9B6"/>
<dbReference type="Pfam" id="PF00583">
    <property type="entry name" value="Acetyltransf_1"/>
    <property type="match status" value="1"/>
</dbReference>